<evidence type="ECO:0000259" key="4">
    <source>
        <dbReference type="PROSITE" id="PS51444"/>
    </source>
</evidence>
<proteinExistence type="inferred from homology"/>
<feature type="compositionally biased region" description="Basic and acidic residues" evidence="3">
    <location>
        <begin position="210"/>
        <end position="226"/>
    </location>
</feature>
<name>A0A444UMI2_ACIRT</name>
<dbReference type="InterPro" id="IPR042201">
    <property type="entry name" value="FH2_Formin_sf"/>
</dbReference>
<dbReference type="Proteomes" id="UP000289886">
    <property type="component" value="Unassembled WGS sequence"/>
</dbReference>
<gene>
    <name evidence="5" type="ORF">EOD39_11849</name>
</gene>
<feature type="region of interest" description="Disordered" evidence="3">
    <location>
        <begin position="740"/>
        <end position="766"/>
    </location>
</feature>
<feature type="compositionally biased region" description="Basic residues" evidence="3">
    <location>
        <begin position="32"/>
        <end position="44"/>
    </location>
</feature>
<dbReference type="InterPro" id="IPR001265">
    <property type="entry name" value="Formin_Cappuccino_subfam"/>
</dbReference>
<feature type="region of interest" description="Disordered" evidence="3">
    <location>
        <begin position="210"/>
        <end position="234"/>
    </location>
</feature>
<evidence type="ECO:0000256" key="1">
    <source>
        <dbReference type="ARBA" id="ARBA00005271"/>
    </source>
</evidence>
<dbReference type="PROSITE" id="PS51444">
    <property type="entry name" value="FH2"/>
    <property type="match status" value="1"/>
</dbReference>
<reference evidence="5 6" key="1">
    <citation type="submission" date="2019-01" db="EMBL/GenBank/DDBJ databases">
        <title>Draft Genome and Complete Hox-Cluster Characterization of the Sterlet Sturgeon (Acipenser ruthenus).</title>
        <authorList>
            <person name="Wei Q."/>
        </authorList>
    </citation>
    <scope>NUCLEOTIDE SEQUENCE [LARGE SCALE GENOMIC DNA]</scope>
    <source>
        <strain evidence="5">WHYD16114868_AA</strain>
        <tissue evidence="5">Blood</tissue>
    </source>
</reference>
<dbReference type="SMART" id="SM00498">
    <property type="entry name" value="FH2"/>
    <property type="match status" value="1"/>
</dbReference>
<dbReference type="GO" id="GO:0030866">
    <property type="term" value="P:cortical actin cytoskeleton organization"/>
    <property type="evidence" value="ECO:0007669"/>
    <property type="project" value="TreeGrafter"/>
</dbReference>
<dbReference type="Gene3D" id="1.20.58.2220">
    <property type="entry name" value="Formin, FH2 domain"/>
    <property type="match status" value="1"/>
</dbReference>
<dbReference type="GO" id="GO:0045010">
    <property type="term" value="P:actin nucleation"/>
    <property type="evidence" value="ECO:0007669"/>
    <property type="project" value="InterPro"/>
</dbReference>
<comment type="similarity">
    <text evidence="1">Belongs to the formin homology family. Cappuccino subfamily.</text>
</comment>
<feature type="compositionally biased region" description="Low complexity" evidence="3">
    <location>
        <begin position="790"/>
        <end position="804"/>
    </location>
</feature>
<dbReference type="PANTHER" id="PTHR45920">
    <property type="entry name" value="FORMIN HOMOLOGY 2 DOMAIN CONTAINING, ISOFORM I"/>
    <property type="match status" value="1"/>
</dbReference>
<comment type="caution">
    <text evidence="5">The sequence shown here is derived from an EMBL/GenBank/DDBJ whole genome shotgun (WGS) entry which is preliminary data.</text>
</comment>
<dbReference type="GO" id="GO:0005737">
    <property type="term" value="C:cytoplasm"/>
    <property type="evidence" value="ECO:0007669"/>
    <property type="project" value="TreeGrafter"/>
</dbReference>
<feature type="region of interest" description="Disordered" evidence="3">
    <location>
        <begin position="64"/>
        <end position="99"/>
    </location>
</feature>
<dbReference type="Pfam" id="PF02181">
    <property type="entry name" value="FH2"/>
    <property type="match status" value="1"/>
</dbReference>
<feature type="compositionally biased region" description="Pro residues" evidence="3">
    <location>
        <begin position="893"/>
        <end position="952"/>
    </location>
</feature>
<evidence type="ECO:0000256" key="2">
    <source>
        <dbReference type="SAM" id="Coils"/>
    </source>
</evidence>
<dbReference type="PANTHER" id="PTHR45920:SF7">
    <property type="entry name" value="FORMIN-G"/>
    <property type="match status" value="1"/>
</dbReference>
<dbReference type="GO" id="GO:0005884">
    <property type="term" value="C:actin filament"/>
    <property type="evidence" value="ECO:0007669"/>
    <property type="project" value="InterPro"/>
</dbReference>
<keyword evidence="2" id="KW-0175">Coiled coil</keyword>
<feature type="compositionally biased region" description="Pro residues" evidence="3">
    <location>
        <begin position="805"/>
        <end position="885"/>
    </location>
</feature>
<feature type="region of interest" description="Disordered" evidence="3">
    <location>
        <begin position="1"/>
        <end position="50"/>
    </location>
</feature>
<dbReference type="EMBL" id="SCEB01214246">
    <property type="protein sequence ID" value="RXM36410.1"/>
    <property type="molecule type" value="Genomic_DNA"/>
</dbReference>
<feature type="compositionally biased region" description="Polar residues" evidence="3">
    <location>
        <begin position="80"/>
        <end position="99"/>
    </location>
</feature>
<feature type="coiled-coil region" evidence="2">
    <location>
        <begin position="631"/>
        <end position="683"/>
    </location>
</feature>
<evidence type="ECO:0000313" key="5">
    <source>
        <dbReference type="EMBL" id="RXM36410.1"/>
    </source>
</evidence>
<feature type="compositionally biased region" description="Basic and acidic residues" evidence="3">
    <location>
        <begin position="20"/>
        <end position="29"/>
    </location>
</feature>
<dbReference type="GO" id="GO:0008017">
    <property type="term" value="F:microtubule binding"/>
    <property type="evidence" value="ECO:0007669"/>
    <property type="project" value="InterPro"/>
</dbReference>
<evidence type="ECO:0000313" key="6">
    <source>
        <dbReference type="Proteomes" id="UP000289886"/>
    </source>
</evidence>
<feature type="region of interest" description="Disordered" evidence="3">
    <location>
        <begin position="789"/>
        <end position="952"/>
    </location>
</feature>
<dbReference type="PRINTS" id="PR00828">
    <property type="entry name" value="FORMIN"/>
</dbReference>
<keyword evidence="6" id="KW-1185">Reference proteome</keyword>
<dbReference type="GO" id="GO:0051015">
    <property type="term" value="F:actin filament binding"/>
    <property type="evidence" value="ECO:0007669"/>
    <property type="project" value="TreeGrafter"/>
</dbReference>
<sequence length="1440" mass="159104">MGNQDGKLKKVGGDNDEDAGGPREVECTKKGAQGKKAHGKWAKKSKSESKASVFLTNRIRKTLSRAKGITGGSKEDVLENQASQADEQDSAHSIRTKTPNISLSADELGLSDTEAECFHLITESRQTTVETQEGQKASSGSPTDIYSFHSAEDLLSDIQQAIKLQQGVIVSIAVEPSWKAEYTYGSDVKTTPLDSEQFVVLETVSDRENGLDTERHLSDASSEKQDISVYDTPDDLNPPCTLSGTKEHKLLSENAQPLAAGTDERCGSPVARATTTNNYQDLTVLFGSVDRVDEKSEASGLPSHVTESQTEIENNQEETSYPELTSNGRDSYVESMRWDSNLKASLGYDPATVNRKGCLPFSPWPAESPSTASLFRQSLSSVTSPSVKPYPTIHPSYIKTTTRQLSSPNHSPLVSPSQSPLFRRRQYDLGHRTKKRKVKPQKSNNIAGLLSRSADWKDELTNLQPKKAGSADYLEYSGSEDGLRRGSLPVCTAWKSSGVQAPTCNFNDVFFGRTLLGKFFRQEEDAPQEEAEKLCSKILAMGLLLPFSDCFREQYAGSSAQISPKFDQDLLYTWANVSQPTHSIDHAEGHIPGRIQTLWPPPKSDDDEKPGLTYTEAKHQAAVLTLKTEQKEEVLKLHDELELKSVQLKDEHVNVIQQLEQTIEDLRIKIAELEKQYMPLEKDICTKHQECGIEDRAFKDFCHVDLQTEEETFLSSLEAKSVQTSPVEECFNFKVPLSDKMPSSSSIALPQDSKAEPSPAIPIPEAPTYHSEISVVLPPRLTPNFIGTCQQQQQSSLPSGQSGTQPPPPPPPPLPGCSVPPPPPPPLPGFLAPPLPSCAVPTPPPPPPPSLPGCPIPPSPPLLPGCPPPFPCPGGLVPPPPPPLPGQSAFQPILPPPLLPGSGPPPLPPLPGLVPPPLPPPPPLFPGTGGPPPPLSGSGPPPPPPPGFGSIPPPMPAGLFALAMGHDKGARKQVVEPPRPMKPLYWTRIQLHGKKESSGALVWEKTEEPPVDFNEFLDLFSKTAVKEKKQSLKCDKSCNSPFINISEKEREYVIWKKAQELKDNTMLTKIQGFGDMVVKLLNNKRSQAVGILMSSLHLDMKDIQHGNYNQAALDMYPSWLKKLKAVLKLDNSVVDLETIQALYENRAQEEEMNKIEKHMKSSKEKESAKPLDKPEQFLFELSQIPNFSARVFCIQLQSTFTESIATIQQKLDILQKVCSTLDSSKTVMQVLGLVLAFGNFMNDGNRTRGQADGFALDILPKLKDVKSSDAGRENSLFPLPEPHDLFQSSQMKFEDFQKDLRKLRKDLNACAIETEKVCCLSSEDHLQPFKDKMEEFLSQAKIDLETQENQLTETHKGFLEITVYFSMKPKMGEKEVSTNTFFTVWHEFCTDFKDSWKKENKLILQERLKEAEDCFRQTKEKASYNVRPKHDSGIKAKLKI</sequence>
<feature type="region of interest" description="Disordered" evidence="3">
    <location>
        <begin position="295"/>
        <end position="327"/>
    </location>
</feature>
<feature type="compositionally biased region" description="Basic and acidic residues" evidence="3">
    <location>
        <begin position="1"/>
        <end position="13"/>
    </location>
</feature>
<evidence type="ECO:0000256" key="3">
    <source>
        <dbReference type="SAM" id="MobiDB-lite"/>
    </source>
</evidence>
<feature type="domain" description="FH2" evidence="4">
    <location>
        <begin position="971"/>
        <end position="1418"/>
    </location>
</feature>
<protein>
    <submittedName>
        <fullName evidence="5">Formin-2</fullName>
    </submittedName>
</protein>
<organism evidence="5 6">
    <name type="scientific">Acipenser ruthenus</name>
    <name type="common">Sterlet sturgeon</name>
    <dbReference type="NCBI Taxonomy" id="7906"/>
    <lineage>
        <taxon>Eukaryota</taxon>
        <taxon>Metazoa</taxon>
        <taxon>Chordata</taxon>
        <taxon>Craniata</taxon>
        <taxon>Vertebrata</taxon>
        <taxon>Euteleostomi</taxon>
        <taxon>Actinopterygii</taxon>
        <taxon>Chondrostei</taxon>
        <taxon>Acipenseriformes</taxon>
        <taxon>Acipenseridae</taxon>
        <taxon>Acipenser</taxon>
    </lineage>
</organism>
<accession>A0A444UMI2</accession>
<feature type="compositionally biased region" description="Polar residues" evidence="3">
    <location>
        <begin position="305"/>
        <end position="327"/>
    </location>
</feature>
<dbReference type="InterPro" id="IPR015425">
    <property type="entry name" value="FH2_Formin"/>
</dbReference>
<dbReference type="SUPFAM" id="SSF101447">
    <property type="entry name" value="Formin homology 2 domain (FH2 domain)"/>
    <property type="match status" value="1"/>
</dbReference>